<reference evidence="3 4" key="1">
    <citation type="journal article" date="2018" name="J. Microbiol.">
        <title>Salicibibacter kimchii gen. nov., sp. nov., a moderately halophilic and alkalitolerant bacterium in the family Bacillaceae, isolated from kimchi.</title>
        <authorList>
            <person name="Jang J.Y."/>
            <person name="Oh Y.J."/>
            <person name="Lim S.K."/>
            <person name="Park H.K."/>
            <person name="Lee C."/>
            <person name="Kim J.Y."/>
            <person name="Lee M.A."/>
            <person name="Choi H.J."/>
        </authorList>
    </citation>
    <scope>NUCLEOTIDE SEQUENCE [LARGE SCALE GENOMIC DNA]</scope>
    <source>
        <strain evidence="3 4">NKC1-1</strain>
    </source>
</reference>
<dbReference type="RefSeq" id="WP_114370216.1">
    <property type="nucleotide sequence ID" value="NZ_CP031092.1"/>
</dbReference>
<proteinExistence type="predicted"/>
<evidence type="ECO:0000256" key="1">
    <source>
        <dbReference type="SAM" id="Coils"/>
    </source>
</evidence>
<organism evidence="3 4">
    <name type="scientific">Salicibibacter kimchii</name>
    <dbReference type="NCBI Taxonomy" id="2099786"/>
    <lineage>
        <taxon>Bacteria</taxon>
        <taxon>Bacillati</taxon>
        <taxon>Bacillota</taxon>
        <taxon>Bacilli</taxon>
        <taxon>Bacillales</taxon>
        <taxon>Bacillaceae</taxon>
        <taxon>Salicibibacter</taxon>
    </lineage>
</organism>
<dbReference type="OrthoDB" id="1650483at2"/>
<feature type="compositionally biased region" description="Polar residues" evidence="2">
    <location>
        <begin position="193"/>
        <end position="204"/>
    </location>
</feature>
<name>A0A345BV25_9BACI</name>
<protein>
    <recommendedName>
        <fullName evidence="5">DUF3552 domain-containing protein</fullName>
    </recommendedName>
</protein>
<feature type="coiled-coil region" evidence="1">
    <location>
        <begin position="36"/>
        <end position="122"/>
    </location>
</feature>
<evidence type="ECO:0000256" key="2">
    <source>
        <dbReference type="SAM" id="MobiDB-lite"/>
    </source>
</evidence>
<keyword evidence="4" id="KW-1185">Reference proteome</keyword>
<keyword evidence="1" id="KW-0175">Coiled coil</keyword>
<accession>A0A345BV25</accession>
<dbReference type="Proteomes" id="UP000252100">
    <property type="component" value="Chromosome"/>
</dbReference>
<dbReference type="KEGG" id="rue:DT065_01420"/>
<evidence type="ECO:0000313" key="4">
    <source>
        <dbReference type="Proteomes" id="UP000252100"/>
    </source>
</evidence>
<sequence length="204" mass="22626">MKNVLIIVGAIVLAVSAYFLGKSSESVAIGEEKYGYEELVSEKKGISEQIEDLKSDRSEIVQDINRLDEEAEEKSDEIDEALEIYNDREEIEEDINEKEGILEDLGEEVVEKESEIAELNEIGDEPITLSAGHYEVGEDLEPGRYVAEVDGGGSGNFFSRNEAGRSNFGVTLGEGERRESEYVFQAEPGDQLELNTSTSFTEVE</sequence>
<dbReference type="EMBL" id="CP031092">
    <property type="protein sequence ID" value="AXF54806.1"/>
    <property type="molecule type" value="Genomic_DNA"/>
</dbReference>
<gene>
    <name evidence="3" type="ORF">DT065_01420</name>
</gene>
<evidence type="ECO:0000313" key="3">
    <source>
        <dbReference type="EMBL" id="AXF54806.1"/>
    </source>
</evidence>
<evidence type="ECO:0008006" key="5">
    <source>
        <dbReference type="Google" id="ProtNLM"/>
    </source>
</evidence>
<feature type="region of interest" description="Disordered" evidence="2">
    <location>
        <begin position="182"/>
        <end position="204"/>
    </location>
</feature>
<dbReference type="AlphaFoldDB" id="A0A345BV25"/>